<keyword evidence="1" id="KW-0862">Zinc</keyword>
<dbReference type="AlphaFoldDB" id="A0AAV9BY76"/>
<feature type="region of interest" description="Disordered" evidence="2">
    <location>
        <begin position="145"/>
        <end position="171"/>
    </location>
</feature>
<dbReference type="Pfam" id="PF14223">
    <property type="entry name" value="Retrotran_gag_2"/>
    <property type="match status" value="1"/>
</dbReference>
<dbReference type="SMART" id="SM00343">
    <property type="entry name" value="ZnF_C2HC"/>
    <property type="match status" value="1"/>
</dbReference>
<dbReference type="SUPFAM" id="SSF57756">
    <property type="entry name" value="Retrovirus zinc finger-like domains"/>
    <property type="match status" value="1"/>
</dbReference>
<dbReference type="Pfam" id="PF00098">
    <property type="entry name" value="zf-CCHC"/>
    <property type="match status" value="1"/>
</dbReference>
<dbReference type="GO" id="GO:0003676">
    <property type="term" value="F:nucleic acid binding"/>
    <property type="evidence" value="ECO:0007669"/>
    <property type="project" value="InterPro"/>
</dbReference>
<dbReference type="Pfam" id="PF22936">
    <property type="entry name" value="Pol_BBD"/>
    <property type="match status" value="1"/>
</dbReference>
<dbReference type="PROSITE" id="PS50158">
    <property type="entry name" value="ZF_CCHC"/>
    <property type="match status" value="1"/>
</dbReference>
<accession>A0AAV9BY76</accession>
<comment type="caution">
    <text evidence="4">The sequence shown here is derived from an EMBL/GenBank/DDBJ whole genome shotgun (WGS) entry which is preliminary data.</text>
</comment>
<feature type="compositionally biased region" description="Basic residues" evidence="2">
    <location>
        <begin position="148"/>
        <end position="163"/>
    </location>
</feature>
<evidence type="ECO:0000313" key="5">
    <source>
        <dbReference type="Proteomes" id="UP001179952"/>
    </source>
</evidence>
<dbReference type="PANTHER" id="PTHR47592:SF27">
    <property type="entry name" value="OS08G0421700 PROTEIN"/>
    <property type="match status" value="1"/>
</dbReference>
<dbReference type="Gene3D" id="4.10.60.10">
    <property type="entry name" value="Zinc finger, CCHC-type"/>
    <property type="match status" value="1"/>
</dbReference>
<evidence type="ECO:0000256" key="2">
    <source>
        <dbReference type="SAM" id="MobiDB-lite"/>
    </source>
</evidence>
<proteinExistence type="predicted"/>
<dbReference type="PANTHER" id="PTHR47592">
    <property type="entry name" value="PBF68 PROTEIN"/>
    <property type="match status" value="1"/>
</dbReference>
<reference evidence="4" key="1">
    <citation type="journal article" date="2023" name="Nat. Commun.">
        <title>Diploid and tetraploid genomes of Acorus and the evolution of monocots.</title>
        <authorList>
            <person name="Ma L."/>
            <person name="Liu K.W."/>
            <person name="Li Z."/>
            <person name="Hsiao Y.Y."/>
            <person name="Qi Y."/>
            <person name="Fu T."/>
            <person name="Tang G.D."/>
            <person name="Zhang D."/>
            <person name="Sun W.H."/>
            <person name="Liu D.K."/>
            <person name="Li Y."/>
            <person name="Chen G.Z."/>
            <person name="Liu X.D."/>
            <person name="Liao X.Y."/>
            <person name="Jiang Y.T."/>
            <person name="Yu X."/>
            <person name="Hao Y."/>
            <person name="Huang J."/>
            <person name="Zhao X.W."/>
            <person name="Ke S."/>
            <person name="Chen Y.Y."/>
            <person name="Wu W.L."/>
            <person name="Hsu J.L."/>
            <person name="Lin Y.F."/>
            <person name="Huang M.D."/>
            <person name="Li C.Y."/>
            <person name="Huang L."/>
            <person name="Wang Z.W."/>
            <person name="Zhao X."/>
            <person name="Zhong W.Y."/>
            <person name="Peng D.H."/>
            <person name="Ahmad S."/>
            <person name="Lan S."/>
            <person name="Zhang J.S."/>
            <person name="Tsai W.C."/>
            <person name="Van de Peer Y."/>
            <person name="Liu Z.J."/>
        </authorList>
    </citation>
    <scope>NUCLEOTIDE SEQUENCE</scope>
    <source>
        <strain evidence="4">SCP</strain>
    </source>
</reference>
<keyword evidence="1" id="KW-0863">Zinc-finger</keyword>
<sequence>MTTHFILNFVSPVFRNSLQEFKYAKDLLDHIEQRFAGTSKAKKQAVFQKFHNLKLAFGESVKEHILRMIGYSNELASLGSKLDEDYICHVILNSLPRSYESFQINYNTSDLKWTLDELLNHCVLEEERQARNKNEYAHLVVTDAKGKQPMKKKKFKKSGKSKKNFGSQKKEQKPDQRVCFYCKQPGHFKAECPKLKKKQKSLGQGIVNSFVCTEINYVDVPSNTWWLDSGCTIHISKTLQGFLDLKKLKEEEMYVYMGNNQRAAVLGVGSYVLKFHGGRSLDLESILYASDMRCNLVSIGKLDDMGLSIFFKVGKFLFFFYFI</sequence>
<dbReference type="GO" id="GO:0008270">
    <property type="term" value="F:zinc ion binding"/>
    <property type="evidence" value="ECO:0007669"/>
    <property type="project" value="UniProtKB-KW"/>
</dbReference>
<dbReference type="EMBL" id="JAUJYN010000001">
    <property type="protein sequence ID" value="KAK1280894.1"/>
    <property type="molecule type" value="Genomic_DNA"/>
</dbReference>
<evidence type="ECO:0000259" key="3">
    <source>
        <dbReference type="PROSITE" id="PS50158"/>
    </source>
</evidence>
<evidence type="ECO:0000313" key="4">
    <source>
        <dbReference type="EMBL" id="KAK1280894.1"/>
    </source>
</evidence>
<dbReference type="InterPro" id="IPR054722">
    <property type="entry name" value="PolX-like_BBD"/>
</dbReference>
<dbReference type="InterPro" id="IPR001878">
    <property type="entry name" value="Znf_CCHC"/>
</dbReference>
<protein>
    <recommendedName>
        <fullName evidence="3">CCHC-type domain-containing protein</fullName>
    </recommendedName>
</protein>
<keyword evidence="5" id="KW-1185">Reference proteome</keyword>
<dbReference type="Proteomes" id="UP001179952">
    <property type="component" value="Unassembled WGS sequence"/>
</dbReference>
<keyword evidence="1" id="KW-0479">Metal-binding</keyword>
<reference evidence="4" key="2">
    <citation type="submission" date="2023-06" db="EMBL/GenBank/DDBJ databases">
        <authorList>
            <person name="Ma L."/>
            <person name="Liu K.-W."/>
            <person name="Li Z."/>
            <person name="Hsiao Y.-Y."/>
            <person name="Qi Y."/>
            <person name="Fu T."/>
            <person name="Tang G."/>
            <person name="Zhang D."/>
            <person name="Sun W.-H."/>
            <person name="Liu D.-K."/>
            <person name="Li Y."/>
            <person name="Chen G.-Z."/>
            <person name="Liu X.-D."/>
            <person name="Liao X.-Y."/>
            <person name="Jiang Y.-T."/>
            <person name="Yu X."/>
            <person name="Hao Y."/>
            <person name="Huang J."/>
            <person name="Zhao X.-W."/>
            <person name="Ke S."/>
            <person name="Chen Y.-Y."/>
            <person name="Wu W.-L."/>
            <person name="Hsu J.-L."/>
            <person name="Lin Y.-F."/>
            <person name="Huang M.-D."/>
            <person name="Li C.-Y."/>
            <person name="Huang L."/>
            <person name="Wang Z.-W."/>
            <person name="Zhao X."/>
            <person name="Zhong W.-Y."/>
            <person name="Peng D.-H."/>
            <person name="Ahmad S."/>
            <person name="Lan S."/>
            <person name="Zhang J.-S."/>
            <person name="Tsai W.-C."/>
            <person name="Van De Peer Y."/>
            <person name="Liu Z.-J."/>
        </authorList>
    </citation>
    <scope>NUCLEOTIDE SEQUENCE</scope>
    <source>
        <strain evidence="4">SCP</strain>
        <tissue evidence="4">Leaves</tissue>
    </source>
</reference>
<organism evidence="4 5">
    <name type="scientific">Acorus gramineus</name>
    <name type="common">Dwarf sweet flag</name>
    <dbReference type="NCBI Taxonomy" id="55184"/>
    <lineage>
        <taxon>Eukaryota</taxon>
        <taxon>Viridiplantae</taxon>
        <taxon>Streptophyta</taxon>
        <taxon>Embryophyta</taxon>
        <taxon>Tracheophyta</taxon>
        <taxon>Spermatophyta</taxon>
        <taxon>Magnoliopsida</taxon>
        <taxon>Liliopsida</taxon>
        <taxon>Acoraceae</taxon>
        <taxon>Acorus</taxon>
    </lineage>
</organism>
<feature type="domain" description="CCHC-type" evidence="3">
    <location>
        <begin position="179"/>
        <end position="194"/>
    </location>
</feature>
<gene>
    <name evidence="4" type="ORF">QJS04_geneDACA024005</name>
</gene>
<dbReference type="InterPro" id="IPR036875">
    <property type="entry name" value="Znf_CCHC_sf"/>
</dbReference>
<evidence type="ECO:0000256" key="1">
    <source>
        <dbReference type="PROSITE-ProRule" id="PRU00047"/>
    </source>
</evidence>
<name>A0AAV9BY76_ACOGR</name>